<dbReference type="PATRIC" id="fig|1415166.3.peg.3718"/>
<evidence type="ECO:0000259" key="2">
    <source>
        <dbReference type="Pfam" id="PF04909"/>
    </source>
</evidence>
<reference evidence="3 4" key="1">
    <citation type="journal article" date="2014" name="Appl. Environ. Microbiol.">
        <title>Insights into the Microbial Degradation of Rubber and Gutta-Percha by Analysis of the Complete Genome of Nocardia nova SH22a.</title>
        <authorList>
            <person name="Luo Q."/>
            <person name="Hiessl S."/>
            <person name="Poehlein A."/>
            <person name="Daniel R."/>
            <person name="Steinbuchel A."/>
        </authorList>
    </citation>
    <scope>NUCLEOTIDE SEQUENCE [LARGE SCALE GENOMIC DNA]</scope>
    <source>
        <strain evidence="3">SH22a</strain>
    </source>
</reference>
<dbReference type="Proteomes" id="UP000019150">
    <property type="component" value="Chromosome"/>
</dbReference>
<dbReference type="RefSeq" id="WP_025349850.1">
    <property type="nucleotide sequence ID" value="NZ_CP006850.1"/>
</dbReference>
<keyword evidence="4" id="KW-1185">Reference proteome</keyword>
<dbReference type="SUPFAM" id="SSF51556">
    <property type="entry name" value="Metallo-dependent hydrolases"/>
    <property type="match status" value="1"/>
</dbReference>
<dbReference type="PANTHER" id="PTHR21240:SF28">
    <property type="entry name" value="ISO-OROTATE DECARBOXYLASE (EUROFUNG)"/>
    <property type="match status" value="1"/>
</dbReference>
<keyword evidence="1" id="KW-0456">Lyase</keyword>
<evidence type="ECO:0000256" key="1">
    <source>
        <dbReference type="ARBA" id="ARBA00023239"/>
    </source>
</evidence>
<dbReference type="Pfam" id="PF04909">
    <property type="entry name" value="Amidohydro_2"/>
    <property type="match status" value="1"/>
</dbReference>
<organism evidence="3 4">
    <name type="scientific">Nocardia nova SH22a</name>
    <dbReference type="NCBI Taxonomy" id="1415166"/>
    <lineage>
        <taxon>Bacteria</taxon>
        <taxon>Bacillati</taxon>
        <taxon>Actinomycetota</taxon>
        <taxon>Actinomycetes</taxon>
        <taxon>Mycobacteriales</taxon>
        <taxon>Nocardiaceae</taxon>
        <taxon>Nocardia</taxon>
    </lineage>
</organism>
<dbReference type="OrthoDB" id="8673349at2"/>
<dbReference type="GO" id="GO:0005737">
    <property type="term" value="C:cytoplasm"/>
    <property type="evidence" value="ECO:0007669"/>
    <property type="project" value="TreeGrafter"/>
</dbReference>
<dbReference type="GO" id="GO:0016831">
    <property type="term" value="F:carboxy-lyase activity"/>
    <property type="evidence" value="ECO:0007669"/>
    <property type="project" value="InterPro"/>
</dbReference>
<evidence type="ECO:0000313" key="3">
    <source>
        <dbReference type="EMBL" id="AHH18410.1"/>
    </source>
</evidence>
<sequence>MKNTDRYVVISTDTHCGSDLLGYKPYLEKRYHEDFDAWAATYSDAWVELGEGTGEHQVGVASVADELNWESEKRQKALEAEGVVAEVLFPNTTPPFYPSGAITAAAPGYPPIDRQEYEMRLAGIRAHNRWAADFARQLPGRRAPIAQVFLSDVDDTLAEIQRAYDDGAKGVLLPPDHFTQLQSLYYPRYDPIWALCADLGIPVVRHGVQPSEAASPETGLASAAVGVVEATHFAERALIAMILSGVFERHPSLKFVMTELGCAWVTRVLGLLEGFCADASVPGTISRMFAGDAVSALSKKPTEYFADNCYLGSFFSPADMASRNEVGVGKMMWGADFPHIEGTAPYTRLAWRSNFADLSVEDTRRMLGGTAAEVYGFDLDALQPIANEVGPTVDELHVPLTAEEAPSYPDESVCPSFAGFTLIETD</sequence>
<feature type="domain" description="Amidohydrolase-related" evidence="2">
    <location>
        <begin position="105"/>
        <end position="377"/>
    </location>
</feature>
<dbReference type="PANTHER" id="PTHR21240">
    <property type="entry name" value="2-AMINO-3-CARBOXYLMUCONATE-6-SEMIALDEHYDE DECARBOXYLASE"/>
    <property type="match status" value="1"/>
</dbReference>
<dbReference type="InterPro" id="IPR032466">
    <property type="entry name" value="Metal_Hydrolase"/>
</dbReference>
<dbReference type="KEGG" id="nno:NONO_c36230"/>
<dbReference type="eggNOG" id="COG2159">
    <property type="taxonomic scope" value="Bacteria"/>
</dbReference>
<accession>W5TGF6</accession>
<keyword evidence="3" id="KW-0378">Hydrolase</keyword>
<dbReference type="HOGENOM" id="CLU_039329_0_0_11"/>
<dbReference type="InterPro" id="IPR032465">
    <property type="entry name" value="ACMSD"/>
</dbReference>
<evidence type="ECO:0000313" key="4">
    <source>
        <dbReference type="Proteomes" id="UP000019150"/>
    </source>
</evidence>
<protein>
    <submittedName>
        <fullName evidence="3">Amidohydrolase</fullName>
    </submittedName>
</protein>
<dbReference type="GO" id="GO:0019748">
    <property type="term" value="P:secondary metabolic process"/>
    <property type="evidence" value="ECO:0007669"/>
    <property type="project" value="TreeGrafter"/>
</dbReference>
<dbReference type="GO" id="GO:0016787">
    <property type="term" value="F:hydrolase activity"/>
    <property type="evidence" value="ECO:0007669"/>
    <property type="project" value="UniProtKB-KW"/>
</dbReference>
<dbReference type="Gene3D" id="3.20.20.140">
    <property type="entry name" value="Metal-dependent hydrolases"/>
    <property type="match status" value="1"/>
</dbReference>
<name>W5TGF6_9NOCA</name>
<gene>
    <name evidence="3" type="ORF">NONO_c36230</name>
</gene>
<dbReference type="EMBL" id="CP006850">
    <property type="protein sequence ID" value="AHH18410.1"/>
    <property type="molecule type" value="Genomic_DNA"/>
</dbReference>
<proteinExistence type="predicted"/>
<dbReference type="STRING" id="1415166.NONO_c36230"/>
<dbReference type="AlphaFoldDB" id="W5TGF6"/>
<dbReference type="InterPro" id="IPR006680">
    <property type="entry name" value="Amidohydro-rel"/>
</dbReference>